<feature type="compositionally biased region" description="Polar residues" evidence="1">
    <location>
        <begin position="148"/>
        <end position="160"/>
    </location>
</feature>
<name>A0A6A6ZMU9_9PLEO</name>
<organism evidence="2 3">
    <name type="scientific">Ophiobolus disseminans</name>
    <dbReference type="NCBI Taxonomy" id="1469910"/>
    <lineage>
        <taxon>Eukaryota</taxon>
        <taxon>Fungi</taxon>
        <taxon>Dikarya</taxon>
        <taxon>Ascomycota</taxon>
        <taxon>Pezizomycotina</taxon>
        <taxon>Dothideomycetes</taxon>
        <taxon>Pleosporomycetidae</taxon>
        <taxon>Pleosporales</taxon>
        <taxon>Pleosporineae</taxon>
        <taxon>Phaeosphaeriaceae</taxon>
        <taxon>Ophiobolus</taxon>
    </lineage>
</organism>
<accession>A0A6A6ZMU9</accession>
<protein>
    <submittedName>
        <fullName evidence="2">Uncharacterized protein</fullName>
    </submittedName>
</protein>
<evidence type="ECO:0000313" key="3">
    <source>
        <dbReference type="Proteomes" id="UP000799424"/>
    </source>
</evidence>
<feature type="compositionally biased region" description="Polar residues" evidence="1">
    <location>
        <begin position="99"/>
        <end position="112"/>
    </location>
</feature>
<proteinExistence type="predicted"/>
<feature type="region of interest" description="Disordered" evidence="1">
    <location>
        <begin position="33"/>
        <end position="276"/>
    </location>
</feature>
<sequence length="276" mass="31196">MYRETAHGEYMNSKRDGFKKLFKNPKQFVNQAIGSGYEEVAQKQATEDAHRERQERGHGHDHEHGHGYHHRRRRRARESSVTESTYSELEDTSEYVYPTPSSSNHTSRTSQRLEPPPAFRQPPVPELYTERRPIPTRRPSTMVPPGVSTRSAVTPRTINPSGLLAELPEETATVRRSQQQVRPLQSSAHPQSQPHTHVASVTSSPPVRPDQASARPRTPAKSALKTTSKYDATEESNQLHSKRSVTFGKALAEVRTFNKNDEPNSIPHAPSYEGRR</sequence>
<dbReference type="Proteomes" id="UP000799424">
    <property type="component" value="Unassembled WGS sequence"/>
</dbReference>
<evidence type="ECO:0000313" key="2">
    <source>
        <dbReference type="EMBL" id="KAF2821587.1"/>
    </source>
</evidence>
<feature type="compositionally biased region" description="Polar residues" evidence="1">
    <location>
        <begin position="224"/>
        <end position="239"/>
    </location>
</feature>
<gene>
    <name evidence="2" type="ORF">CC86DRAFT_410682</name>
</gene>
<evidence type="ECO:0000256" key="1">
    <source>
        <dbReference type="SAM" id="MobiDB-lite"/>
    </source>
</evidence>
<feature type="compositionally biased region" description="Basic and acidic residues" evidence="1">
    <location>
        <begin position="45"/>
        <end position="66"/>
    </location>
</feature>
<dbReference type="EMBL" id="MU006236">
    <property type="protein sequence ID" value="KAF2821587.1"/>
    <property type="molecule type" value="Genomic_DNA"/>
</dbReference>
<feature type="compositionally biased region" description="Pro residues" evidence="1">
    <location>
        <begin position="114"/>
        <end position="125"/>
    </location>
</feature>
<dbReference type="AlphaFoldDB" id="A0A6A6ZMU9"/>
<reference evidence="2" key="1">
    <citation type="journal article" date="2020" name="Stud. Mycol.">
        <title>101 Dothideomycetes genomes: a test case for predicting lifestyles and emergence of pathogens.</title>
        <authorList>
            <person name="Haridas S."/>
            <person name="Albert R."/>
            <person name="Binder M."/>
            <person name="Bloem J."/>
            <person name="Labutti K."/>
            <person name="Salamov A."/>
            <person name="Andreopoulos B."/>
            <person name="Baker S."/>
            <person name="Barry K."/>
            <person name="Bills G."/>
            <person name="Bluhm B."/>
            <person name="Cannon C."/>
            <person name="Castanera R."/>
            <person name="Culley D."/>
            <person name="Daum C."/>
            <person name="Ezra D."/>
            <person name="Gonzalez J."/>
            <person name="Henrissat B."/>
            <person name="Kuo A."/>
            <person name="Liang C."/>
            <person name="Lipzen A."/>
            <person name="Lutzoni F."/>
            <person name="Magnuson J."/>
            <person name="Mondo S."/>
            <person name="Nolan M."/>
            <person name="Ohm R."/>
            <person name="Pangilinan J."/>
            <person name="Park H.-J."/>
            <person name="Ramirez L."/>
            <person name="Alfaro M."/>
            <person name="Sun H."/>
            <person name="Tritt A."/>
            <person name="Yoshinaga Y."/>
            <person name="Zwiers L.-H."/>
            <person name="Turgeon B."/>
            <person name="Goodwin S."/>
            <person name="Spatafora J."/>
            <person name="Crous P."/>
            <person name="Grigoriev I."/>
        </authorList>
    </citation>
    <scope>NUCLEOTIDE SEQUENCE</scope>
    <source>
        <strain evidence="2">CBS 113818</strain>
    </source>
</reference>
<keyword evidence="3" id="KW-1185">Reference proteome</keyword>
<feature type="compositionally biased region" description="Basic residues" evidence="1">
    <location>
        <begin position="67"/>
        <end position="76"/>
    </location>
</feature>
<feature type="compositionally biased region" description="Polar residues" evidence="1">
    <location>
        <begin position="174"/>
        <end position="205"/>
    </location>
</feature>